<reference evidence="2" key="1">
    <citation type="submission" date="2016-02" db="EMBL/GenBank/DDBJ databases">
        <title>Comparative genomics of biotechnologically important yeasts.</title>
        <authorList>
            <consortium name="DOE Joint Genome Institute"/>
            <person name="Riley R."/>
            <person name="Haridas S."/>
            <person name="Wolfe K.H."/>
            <person name="Lopes M.R."/>
            <person name="Hittinger C.T."/>
            <person name="Goker M."/>
            <person name="Salamov A."/>
            <person name="Wisecaver J."/>
            <person name="Long T.M."/>
            <person name="Aerts A.L."/>
            <person name="Barry K."/>
            <person name="Choi C."/>
            <person name="Clum A."/>
            <person name="Coughlan A.Y."/>
            <person name="Deshpande S."/>
            <person name="Douglass A.P."/>
            <person name="Hanson S.J."/>
            <person name="Klenk H.-P."/>
            <person name="Labutti K."/>
            <person name="Lapidus A."/>
            <person name="Lindquist E."/>
            <person name="Lipzen A."/>
            <person name="Meier-Kolthoff J.P."/>
            <person name="Ohm R.A."/>
            <person name="Otillar R.P."/>
            <person name="Pangilinan J."/>
            <person name="Peng Y."/>
            <person name="Rokas A."/>
            <person name="Rosa C.A."/>
            <person name="Scheuner C."/>
            <person name="Sibirny A.A."/>
            <person name="Slot J.C."/>
            <person name="Stielow J.B."/>
            <person name="Sun H."/>
            <person name="Kurtzman C.P."/>
            <person name="Blackwell M."/>
            <person name="Jeffries T.W."/>
            <person name="Grigoriev I.V."/>
        </authorList>
    </citation>
    <scope>NUCLEOTIDE SEQUENCE [LARGE SCALE GENOMIC DNA]</scope>
    <source>
        <strain evidence="2">NRRL Y-17796</strain>
    </source>
</reference>
<dbReference type="EMBL" id="KV453843">
    <property type="protein sequence ID" value="ODV88805.1"/>
    <property type="molecule type" value="Genomic_DNA"/>
</dbReference>
<dbReference type="Proteomes" id="UP000095023">
    <property type="component" value="Unassembled WGS sequence"/>
</dbReference>
<evidence type="ECO:0000313" key="1">
    <source>
        <dbReference type="EMBL" id="ODV88805.1"/>
    </source>
</evidence>
<proteinExistence type="predicted"/>
<dbReference type="AlphaFoldDB" id="A0A1E4TAJ5"/>
<organism evidence="1 2">
    <name type="scientific">Tortispora caseinolytica NRRL Y-17796</name>
    <dbReference type="NCBI Taxonomy" id="767744"/>
    <lineage>
        <taxon>Eukaryota</taxon>
        <taxon>Fungi</taxon>
        <taxon>Dikarya</taxon>
        <taxon>Ascomycota</taxon>
        <taxon>Saccharomycotina</taxon>
        <taxon>Trigonopsidomycetes</taxon>
        <taxon>Trigonopsidales</taxon>
        <taxon>Trigonopsidaceae</taxon>
        <taxon>Tortispora</taxon>
    </lineage>
</organism>
<keyword evidence="2" id="KW-1185">Reference proteome</keyword>
<name>A0A1E4TAJ5_9ASCO</name>
<accession>A0A1E4TAJ5</accession>
<evidence type="ECO:0000313" key="2">
    <source>
        <dbReference type="Proteomes" id="UP000095023"/>
    </source>
</evidence>
<protein>
    <submittedName>
        <fullName evidence="1">Uncharacterized protein</fullName>
    </submittedName>
</protein>
<dbReference type="OrthoDB" id="9451547at2759"/>
<sequence>MATPDVSELITQASTATAKISALSSSSDLSVHYDLSKPIRLHNNETDVVTISKFLLLSLPESIMILLFPSGSIMDINGDEVYDWNNVTDVVVSFDARCLDYIIDCYSEQIGMLDPSKQNKFIYTADLSTPVATSVQNAVRDQHPTLICLREDLDYYVIAPKSLPTESLKPLRLSVGKMLVENRSVFLGLYSKLNASKSSTESAEQYLMTMLCTSGFDKNEPWPYRALDSGRTLISSLALKHLQIVDGSDVTASRLLLFWQRPARKCWWDHQTMTIPQIEDDTANISGLDVKVHIRRVWTLEISIIGLR</sequence>
<gene>
    <name evidence="1" type="ORF">CANCADRAFT_3447</name>
</gene>